<evidence type="ECO:0000313" key="3">
    <source>
        <dbReference type="Proteomes" id="UP001516472"/>
    </source>
</evidence>
<organism evidence="2 3">
    <name type="scientific">Corallococcus soli</name>
    <dbReference type="NCBI Taxonomy" id="2710757"/>
    <lineage>
        <taxon>Bacteria</taxon>
        <taxon>Pseudomonadati</taxon>
        <taxon>Myxococcota</taxon>
        <taxon>Myxococcia</taxon>
        <taxon>Myxococcales</taxon>
        <taxon>Cystobacterineae</taxon>
        <taxon>Myxococcaceae</taxon>
        <taxon>Corallococcus</taxon>
    </lineage>
</organism>
<keyword evidence="3" id="KW-1185">Reference proteome</keyword>
<evidence type="ECO:0000256" key="1">
    <source>
        <dbReference type="SAM" id="Phobius"/>
    </source>
</evidence>
<evidence type="ECO:0000313" key="2">
    <source>
        <dbReference type="EMBL" id="MBE4750741.1"/>
    </source>
</evidence>
<accession>A0ABR9PS49</accession>
<name>A0ABR9PS49_9BACT</name>
<protein>
    <submittedName>
        <fullName evidence="2">Uncharacterized protein</fullName>
    </submittedName>
</protein>
<proteinExistence type="predicted"/>
<keyword evidence="1" id="KW-0472">Membrane</keyword>
<gene>
    <name evidence="2" type="ORF">G4177_21455</name>
</gene>
<feature type="transmembrane region" description="Helical" evidence="1">
    <location>
        <begin position="20"/>
        <end position="41"/>
    </location>
</feature>
<dbReference type="EMBL" id="JAAIYO010000006">
    <property type="protein sequence ID" value="MBE4750741.1"/>
    <property type="molecule type" value="Genomic_DNA"/>
</dbReference>
<dbReference type="Proteomes" id="UP001516472">
    <property type="component" value="Unassembled WGS sequence"/>
</dbReference>
<reference evidence="2 3" key="1">
    <citation type="submission" date="2020-02" db="EMBL/GenBank/DDBJ databases">
        <authorList>
            <person name="Babadi Z.K."/>
            <person name="Risdian C."/>
            <person name="Ebrahimipour G.H."/>
            <person name="Wink J."/>
        </authorList>
    </citation>
    <scope>NUCLEOTIDE SEQUENCE [LARGE SCALE GENOMIC DNA]</scope>
    <source>
        <strain evidence="2 3">ZKHCc1 1396</strain>
    </source>
</reference>
<sequence length="47" mass="5260">METFCEKLPGRTKRQQKLKALCFGSCYAGKASCLVFCRAYFGPPRAP</sequence>
<dbReference type="RefSeq" id="WP_193427942.1">
    <property type="nucleotide sequence ID" value="NZ_CBCSIP010000574.1"/>
</dbReference>
<keyword evidence="1" id="KW-1133">Transmembrane helix</keyword>
<keyword evidence="1" id="KW-0812">Transmembrane</keyword>
<comment type="caution">
    <text evidence="2">The sequence shown here is derived from an EMBL/GenBank/DDBJ whole genome shotgun (WGS) entry which is preliminary data.</text>
</comment>